<evidence type="ECO:0000313" key="1">
    <source>
        <dbReference type="EMBL" id="WPH01958.1"/>
    </source>
</evidence>
<sequence length="109" mass="12750">MAGRTPTIKFLQRIRDSKRRQLIQTLTREVWDTPDCCHFTDVLVKNPLHTSHSDPRPHITVRMRTEDQIARGAGQTVHIFYNSQTEEYEAFALFSERQDKPVNDEPKAE</sequence>
<dbReference type="EMBL" id="CP138586">
    <property type="protein sequence ID" value="WPH01958.1"/>
    <property type="molecule type" value="Genomic_DNA"/>
</dbReference>
<proteinExistence type="predicted"/>
<dbReference type="AlphaFoldDB" id="A0AAQ3M8A0"/>
<name>A0AAQ3M8A0_9PEZI</name>
<organism evidence="1 2">
    <name type="scientific">Acrodontium crateriforme</name>
    <dbReference type="NCBI Taxonomy" id="150365"/>
    <lineage>
        <taxon>Eukaryota</taxon>
        <taxon>Fungi</taxon>
        <taxon>Dikarya</taxon>
        <taxon>Ascomycota</taxon>
        <taxon>Pezizomycotina</taxon>
        <taxon>Dothideomycetes</taxon>
        <taxon>Dothideomycetidae</taxon>
        <taxon>Mycosphaerellales</taxon>
        <taxon>Teratosphaeriaceae</taxon>
        <taxon>Acrodontium</taxon>
    </lineage>
</organism>
<protein>
    <submittedName>
        <fullName evidence="1">Uncharacterized protein</fullName>
    </submittedName>
</protein>
<gene>
    <name evidence="1" type="ORF">R9X50_00481200</name>
</gene>
<accession>A0AAQ3M8A0</accession>
<dbReference type="Proteomes" id="UP001303373">
    <property type="component" value="Chromosome 7"/>
</dbReference>
<keyword evidence="2" id="KW-1185">Reference proteome</keyword>
<reference evidence="1 2" key="1">
    <citation type="submission" date="2023-11" db="EMBL/GenBank/DDBJ databases">
        <title>An acidophilic fungus is an integral part of prey digestion in a carnivorous sundew plant.</title>
        <authorList>
            <person name="Tsai I.J."/>
        </authorList>
    </citation>
    <scope>NUCLEOTIDE SEQUENCE [LARGE SCALE GENOMIC DNA]</scope>
    <source>
        <strain evidence="1">169a</strain>
    </source>
</reference>
<evidence type="ECO:0000313" key="2">
    <source>
        <dbReference type="Proteomes" id="UP001303373"/>
    </source>
</evidence>